<evidence type="ECO:0000313" key="7">
    <source>
        <dbReference type="Proteomes" id="UP000627538"/>
    </source>
</evidence>
<dbReference type="PANTHER" id="PTHR21496:SF23">
    <property type="entry name" value="3-PHENYLPROPIONATE_CINNAMIC ACID DIOXYGENASE FERREDOXIN SUBUNIT"/>
    <property type="match status" value="1"/>
</dbReference>
<keyword evidence="1" id="KW-0001">2Fe-2S</keyword>
<dbReference type="EMBL" id="JACRUO010000001">
    <property type="protein sequence ID" value="MBD3688645.1"/>
    <property type="molecule type" value="Genomic_DNA"/>
</dbReference>
<sequence length="112" mass="11804">MSFQHACSTADIGPAEALSVTLSTADATDVAVAIVRDSDGTWHAIGDRCTHGDVLLSEGEVEDGSIECWGHSARFDLTTGTPTLPATQPTPVYPLSIDEDRVLVDVDHPTQA</sequence>
<keyword evidence="7" id="KW-1185">Reference proteome</keyword>
<reference evidence="6 7" key="1">
    <citation type="submission" date="2020-08" db="EMBL/GenBank/DDBJ databases">
        <title>Winkia gen. nov., sp. nov., isolated from faeces of the Anser albifrons in China.</title>
        <authorList>
            <person name="Liu Q."/>
        </authorList>
    </citation>
    <scope>NUCLEOTIDE SEQUENCE [LARGE SCALE GENOMIC DNA]</scope>
    <source>
        <strain evidence="6 7">C62</strain>
    </source>
</reference>
<dbReference type="CDD" id="cd03528">
    <property type="entry name" value="Rieske_RO_ferredoxin"/>
    <property type="match status" value="1"/>
</dbReference>
<evidence type="ECO:0000256" key="3">
    <source>
        <dbReference type="ARBA" id="ARBA00023004"/>
    </source>
</evidence>
<evidence type="ECO:0000256" key="4">
    <source>
        <dbReference type="ARBA" id="ARBA00023014"/>
    </source>
</evidence>
<proteinExistence type="predicted"/>
<dbReference type="Pfam" id="PF00355">
    <property type="entry name" value="Rieske"/>
    <property type="match status" value="1"/>
</dbReference>
<dbReference type="GO" id="GO:0004497">
    <property type="term" value="F:monooxygenase activity"/>
    <property type="evidence" value="ECO:0007669"/>
    <property type="project" value="UniProtKB-ARBA"/>
</dbReference>
<feature type="domain" description="Rieske" evidence="5">
    <location>
        <begin position="4"/>
        <end position="104"/>
    </location>
</feature>
<dbReference type="InterPro" id="IPR017941">
    <property type="entry name" value="Rieske_2Fe-2S"/>
</dbReference>
<name>A0A8I0GAN0_9ACTO</name>
<keyword evidence="2" id="KW-0479">Metal-binding</keyword>
<gene>
    <name evidence="6" type="ORF">H8R10_00080</name>
</gene>
<comment type="caution">
    <text evidence="6">The sequence shown here is derived from an EMBL/GenBank/DDBJ whole genome shotgun (WGS) entry which is preliminary data.</text>
</comment>
<dbReference type="PANTHER" id="PTHR21496">
    <property type="entry name" value="FERREDOXIN-RELATED"/>
    <property type="match status" value="1"/>
</dbReference>
<dbReference type="AlphaFoldDB" id="A0A8I0GAN0"/>
<dbReference type="SUPFAM" id="SSF50022">
    <property type="entry name" value="ISP domain"/>
    <property type="match status" value="1"/>
</dbReference>
<accession>A0A8I0GAN0</accession>
<dbReference type="PROSITE" id="PS51296">
    <property type="entry name" value="RIESKE"/>
    <property type="match status" value="1"/>
</dbReference>
<keyword evidence="4" id="KW-0411">Iron-sulfur</keyword>
<organism evidence="6 7">
    <name type="scientific">Nanchangia anserum</name>
    <dbReference type="NCBI Taxonomy" id="2692125"/>
    <lineage>
        <taxon>Bacteria</taxon>
        <taxon>Bacillati</taxon>
        <taxon>Actinomycetota</taxon>
        <taxon>Actinomycetes</taxon>
        <taxon>Actinomycetales</taxon>
        <taxon>Actinomycetaceae</taxon>
        <taxon>Nanchangia</taxon>
    </lineage>
</organism>
<dbReference type="InterPro" id="IPR036922">
    <property type="entry name" value="Rieske_2Fe-2S_sf"/>
</dbReference>
<dbReference type="GO" id="GO:0051537">
    <property type="term" value="F:2 iron, 2 sulfur cluster binding"/>
    <property type="evidence" value="ECO:0007669"/>
    <property type="project" value="UniProtKB-KW"/>
</dbReference>
<evidence type="ECO:0000256" key="2">
    <source>
        <dbReference type="ARBA" id="ARBA00022723"/>
    </source>
</evidence>
<evidence type="ECO:0000313" key="6">
    <source>
        <dbReference type="EMBL" id="MBD3688645.1"/>
    </source>
</evidence>
<protein>
    <submittedName>
        <fullName evidence="6">Non-heme iron oxygenase ferredoxin subunit</fullName>
    </submittedName>
</protein>
<dbReference type="GO" id="GO:0046872">
    <property type="term" value="F:metal ion binding"/>
    <property type="evidence" value="ECO:0007669"/>
    <property type="project" value="UniProtKB-KW"/>
</dbReference>
<keyword evidence="3" id="KW-0408">Iron</keyword>
<evidence type="ECO:0000259" key="5">
    <source>
        <dbReference type="PROSITE" id="PS51296"/>
    </source>
</evidence>
<dbReference type="Gene3D" id="2.102.10.10">
    <property type="entry name" value="Rieske [2Fe-2S] iron-sulphur domain"/>
    <property type="match status" value="1"/>
</dbReference>
<dbReference type="RefSeq" id="WP_191070758.1">
    <property type="nucleotide sequence ID" value="NZ_JACRUO010000001.1"/>
</dbReference>
<evidence type="ECO:0000256" key="1">
    <source>
        <dbReference type="ARBA" id="ARBA00022714"/>
    </source>
</evidence>
<dbReference type="Proteomes" id="UP000627538">
    <property type="component" value="Unassembled WGS sequence"/>
</dbReference>
<dbReference type="GO" id="GO:0016705">
    <property type="term" value="F:oxidoreductase activity, acting on paired donors, with incorporation or reduction of molecular oxygen"/>
    <property type="evidence" value="ECO:0007669"/>
    <property type="project" value="UniProtKB-ARBA"/>
</dbReference>